<dbReference type="GO" id="GO:0071897">
    <property type="term" value="P:DNA biosynthetic process"/>
    <property type="evidence" value="ECO:0007669"/>
    <property type="project" value="UniProtKB-ARBA"/>
</dbReference>
<accession>A0AA88HMA8</accession>
<keyword evidence="2" id="KW-1185">Reference proteome</keyword>
<organism evidence="1 2">
    <name type="scientific">Artemia franciscana</name>
    <name type="common">Brine shrimp</name>
    <name type="synonym">Artemia sanfranciscana</name>
    <dbReference type="NCBI Taxonomy" id="6661"/>
    <lineage>
        <taxon>Eukaryota</taxon>
        <taxon>Metazoa</taxon>
        <taxon>Ecdysozoa</taxon>
        <taxon>Arthropoda</taxon>
        <taxon>Crustacea</taxon>
        <taxon>Branchiopoda</taxon>
        <taxon>Anostraca</taxon>
        <taxon>Artemiidae</taxon>
        <taxon>Artemia</taxon>
    </lineage>
</organism>
<gene>
    <name evidence="1" type="ORF">QYM36_013375</name>
</gene>
<name>A0AA88HMA8_ARTSF</name>
<dbReference type="PANTHER" id="PTHR37984:SF9">
    <property type="entry name" value="INTEGRASE CATALYTIC DOMAIN-CONTAINING PROTEIN"/>
    <property type="match status" value="1"/>
</dbReference>
<dbReference type="Proteomes" id="UP001187531">
    <property type="component" value="Unassembled WGS sequence"/>
</dbReference>
<evidence type="ECO:0000313" key="1">
    <source>
        <dbReference type="EMBL" id="KAK2709674.1"/>
    </source>
</evidence>
<dbReference type="AlphaFoldDB" id="A0AA88HMA8"/>
<sequence length="363" mass="41694">MDKVLRYGPFKPHLSCEGKTCTKSKKPNHFARVRKCKKSVNAVMEYKESPADNSDGDEDVFLYAIENKTNKNRYETLVTLEVSHSLPVKFKVDRGAQANILPAKFEPVNQKTILPYSLPGRHNIQTPWGKILEQTGRRLGYWLLVLDDESAHLTTFNTIFGRHRFKQMPFGIISAQDEFQRRMEEALEGLDGFTVIIDDLLIFGVLERARAKGIKFNKAKCSFCVTIVTYFGHVISEQRMQPDADKLEAINNMPITSNLEELATLVAPARAQQMMLQIQPNDLEFSYRPKTKITIADTLSRLHLPDIDKKLHREIEVYVHQITHVLAVSSARLNEIQLCTKEDEHLIHLREAIQGRWPNTRKQ</sequence>
<dbReference type="InterPro" id="IPR050951">
    <property type="entry name" value="Retrovirus_Pol_polyprotein"/>
</dbReference>
<dbReference type="InterPro" id="IPR043502">
    <property type="entry name" value="DNA/RNA_pol_sf"/>
</dbReference>
<dbReference type="EMBL" id="JAVRJZ010000017">
    <property type="protein sequence ID" value="KAK2709674.1"/>
    <property type="molecule type" value="Genomic_DNA"/>
</dbReference>
<dbReference type="Gene3D" id="3.30.70.270">
    <property type="match status" value="1"/>
</dbReference>
<dbReference type="Gene3D" id="3.10.10.10">
    <property type="entry name" value="HIV Type 1 Reverse Transcriptase, subunit A, domain 1"/>
    <property type="match status" value="1"/>
</dbReference>
<comment type="caution">
    <text evidence="1">The sequence shown here is derived from an EMBL/GenBank/DDBJ whole genome shotgun (WGS) entry which is preliminary data.</text>
</comment>
<dbReference type="PANTHER" id="PTHR37984">
    <property type="entry name" value="PROTEIN CBG26694"/>
    <property type="match status" value="1"/>
</dbReference>
<dbReference type="InterPro" id="IPR043128">
    <property type="entry name" value="Rev_trsase/Diguanyl_cyclase"/>
</dbReference>
<protein>
    <submittedName>
        <fullName evidence="1">Uncharacterized protein</fullName>
    </submittedName>
</protein>
<proteinExistence type="predicted"/>
<dbReference type="CDD" id="cd01647">
    <property type="entry name" value="RT_LTR"/>
    <property type="match status" value="1"/>
</dbReference>
<evidence type="ECO:0000313" key="2">
    <source>
        <dbReference type="Proteomes" id="UP001187531"/>
    </source>
</evidence>
<dbReference type="SUPFAM" id="SSF56672">
    <property type="entry name" value="DNA/RNA polymerases"/>
    <property type="match status" value="1"/>
</dbReference>
<reference evidence="1" key="1">
    <citation type="submission" date="2023-07" db="EMBL/GenBank/DDBJ databases">
        <title>Chromosome-level genome assembly of Artemia franciscana.</title>
        <authorList>
            <person name="Jo E."/>
        </authorList>
    </citation>
    <scope>NUCLEOTIDE SEQUENCE</scope>
    <source>
        <tissue evidence="1">Whole body</tissue>
    </source>
</reference>